<dbReference type="EMBL" id="JAAVMX010000005">
    <property type="protein sequence ID" value="KAF4508725.1"/>
    <property type="molecule type" value="Genomic_DNA"/>
</dbReference>
<sequence length="78" mass="8599">MTDAPEQPNDAGPGQNKDGGSEQPRDNEPWQPGTDDGKGKLPEPCGNCGEKLGHKENCACKYRRCWTLGMNKRKARNE</sequence>
<evidence type="ECO:0000256" key="1">
    <source>
        <dbReference type="SAM" id="MobiDB-lite"/>
    </source>
</evidence>
<keyword evidence="3" id="KW-1185">Reference proteome</keyword>
<feature type="region of interest" description="Disordered" evidence="1">
    <location>
        <begin position="1"/>
        <end position="53"/>
    </location>
</feature>
<accession>A0A8H4PQT3</accession>
<proteinExistence type="predicted"/>
<comment type="caution">
    <text evidence="2">The sequence shown here is derived from an EMBL/GenBank/DDBJ whole genome shotgun (WGS) entry which is preliminary data.</text>
</comment>
<name>A0A8H4PQT3_9HYPO</name>
<dbReference type="Proteomes" id="UP000557566">
    <property type="component" value="Unassembled WGS sequence"/>
</dbReference>
<organism evidence="2 3">
    <name type="scientific">Ophiocordyceps sinensis</name>
    <dbReference type="NCBI Taxonomy" id="72228"/>
    <lineage>
        <taxon>Eukaryota</taxon>
        <taxon>Fungi</taxon>
        <taxon>Dikarya</taxon>
        <taxon>Ascomycota</taxon>
        <taxon>Pezizomycotina</taxon>
        <taxon>Sordariomycetes</taxon>
        <taxon>Hypocreomycetidae</taxon>
        <taxon>Hypocreales</taxon>
        <taxon>Ophiocordycipitaceae</taxon>
        <taxon>Ophiocordyceps</taxon>
    </lineage>
</organism>
<evidence type="ECO:0000313" key="3">
    <source>
        <dbReference type="Proteomes" id="UP000557566"/>
    </source>
</evidence>
<protein>
    <submittedName>
        <fullName evidence="2">Uncharacterized protein</fullName>
    </submittedName>
</protein>
<reference evidence="2 3" key="1">
    <citation type="journal article" date="2020" name="Genome Biol. Evol.">
        <title>A new high-quality draft genome assembly of the Chinese cordyceps Ophiocordyceps sinensis.</title>
        <authorList>
            <person name="Shu R."/>
            <person name="Zhang J."/>
            <person name="Meng Q."/>
            <person name="Zhang H."/>
            <person name="Zhou G."/>
            <person name="Li M."/>
            <person name="Wu P."/>
            <person name="Zhao Y."/>
            <person name="Chen C."/>
            <person name="Qin Q."/>
        </authorList>
    </citation>
    <scope>NUCLEOTIDE SEQUENCE [LARGE SCALE GENOMIC DNA]</scope>
    <source>
        <strain evidence="2 3">IOZ07</strain>
    </source>
</reference>
<dbReference type="OrthoDB" id="10517437at2759"/>
<feature type="compositionally biased region" description="Basic and acidic residues" evidence="1">
    <location>
        <begin position="19"/>
        <end position="28"/>
    </location>
</feature>
<evidence type="ECO:0000313" key="2">
    <source>
        <dbReference type="EMBL" id="KAF4508725.1"/>
    </source>
</evidence>
<dbReference type="AlphaFoldDB" id="A0A8H4PQT3"/>
<gene>
    <name evidence="2" type="ORF">G6O67_005067</name>
</gene>